<keyword evidence="2 4" id="KW-0238">DNA-binding</keyword>
<evidence type="ECO:0000259" key="5">
    <source>
        <dbReference type="PROSITE" id="PS50977"/>
    </source>
</evidence>
<dbReference type="STRING" id="1126833.VN24_11140"/>
<evidence type="ECO:0000256" key="4">
    <source>
        <dbReference type="PROSITE-ProRule" id="PRU00335"/>
    </source>
</evidence>
<dbReference type="InterPro" id="IPR009057">
    <property type="entry name" value="Homeodomain-like_sf"/>
</dbReference>
<dbReference type="InterPro" id="IPR050109">
    <property type="entry name" value="HTH-type_TetR-like_transc_reg"/>
</dbReference>
<evidence type="ECO:0000256" key="2">
    <source>
        <dbReference type="ARBA" id="ARBA00023125"/>
    </source>
</evidence>
<dbReference type="Gene3D" id="1.10.357.10">
    <property type="entry name" value="Tetracycline Repressor, domain 2"/>
    <property type="match status" value="1"/>
</dbReference>
<dbReference type="PANTHER" id="PTHR30055">
    <property type="entry name" value="HTH-TYPE TRANSCRIPTIONAL REGULATOR RUTR"/>
    <property type="match status" value="1"/>
</dbReference>
<organism evidence="6 7">
    <name type="scientific">Paenibacillus beijingensis</name>
    <dbReference type="NCBI Taxonomy" id="1126833"/>
    <lineage>
        <taxon>Bacteria</taxon>
        <taxon>Bacillati</taxon>
        <taxon>Bacillota</taxon>
        <taxon>Bacilli</taxon>
        <taxon>Bacillales</taxon>
        <taxon>Paenibacillaceae</taxon>
        <taxon>Paenibacillus</taxon>
    </lineage>
</organism>
<dbReference type="EMBL" id="CP011058">
    <property type="protein sequence ID" value="AJY75032.1"/>
    <property type="molecule type" value="Genomic_DNA"/>
</dbReference>
<evidence type="ECO:0000313" key="6">
    <source>
        <dbReference type="EMBL" id="AJY75032.1"/>
    </source>
</evidence>
<keyword evidence="7" id="KW-1185">Reference proteome</keyword>
<reference evidence="6 7" key="1">
    <citation type="journal article" date="2015" name="J. Biotechnol.">
        <title>Complete genome sequence of Paenibacillus beijingensis 7188(T) (=DSM 24997(T)), a novel rhizobacterium from jujube garden soil.</title>
        <authorList>
            <person name="Kwak Y."/>
            <person name="Shin J.H."/>
        </authorList>
    </citation>
    <scope>NUCLEOTIDE SEQUENCE [LARGE SCALE GENOMIC DNA]</scope>
    <source>
        <strain evidence="6 7">DSM 24997</strain>
    </source>
</reference>
<reference evidence="7" key="2">
    <citation type="submission" date="2015-03" db="EMBL/GenBank/DDBJ databases">
        <title>Genome sequence of Paenibacillus beijingensis strain DSM 24997T.</title>
        <authorList>
            <person name="Kwak Y."/>
            <person name="Shin J.-H."/>
        </authorList>
    </citation>
    <scope>NUCLEOTIDE SEQUENCE [LARGE SCALE GENOMIC DNA]</scope>
    <source>
        <strain evidence="7">DSM 24997</strain>
    </source>
</reference>
<gene>
    <name evidence="6" type="ORF">VN24_11140</name>
</gene>
<evidence type="ECO:0000256" key="1">
    <source>
        <dbReference type="ARBA" id="ARBA00023015"/>
    </source>
</evidence>
<dbReference type="GO" id="GO:0000976">
    <property type="term" value="F:transcription cis-regulatory region binding"/>
    <property type="evidence" value="ECO:0007669"/>
    <property type="project" value="TreeGrafter"/>
</dbReference>
<dbReference type="PATRIC" id="fig|1126833.4.peg.2440"/>
<dbReference type="PROSITE" id="PS50977">
    <property type="entry name" value="HTH_TETR_2"/>
    <property type="match status" value="1"/>
</dbReference>
<dbReference type="SUPFAM" id="SSF46689">
    <property type="entry name" value="Homeodomain-like"/>
    <property type="match status" value="1"/>
</dbReference>
<dbReference type="HOGENOM" id="CLU_069356_40_3_9"/>
<sequence>MKLSRSEETKKNILDAAASLFSQRGYNAVTMREIAKEAGCSHTSVHVYFTDKETLLHTLALPPLERLEAELSALLDSKELPQEDKLFEWSLRFVTFSLENRSMIGIIFEADPERVDEEKPKHRLTEVRNRLFRQLRTALTRCLKIGLTEEQQLEGARIYFFALYGVVNSYRYSNEDKDQLLQRLAPTFRNTFRAVLFGLKEIY</sequence>
<feature type="domain" description="HTH tetR-type" evidence="5">
    <location>
        <begin position="7"/>
        <end position="67"/>
    </location>
</feature>
<dbReference type="AlphaFoldDB" id="A0A0D5NJ58"/>
<dbReference type="PRINTS" id="PR00455">
    <property type="entry name" value="HTHTETR"/>
</dbReference>
<dbReference type="OrthoDB" id="9815924at2"/>
<dbReference type="Pfam" id="PF00440">
    <property type="entry name" value="TetR_N"/>
    <property type="match status" value="1"/>
</dbReference>
<dbReference type="Proteomes" id="UP000032633">
    <property type="component" value="Chromosome"/>
</dbReference>
<dbReference type="RefSeq" id="WP_045670465.1">
    <property type="nucleotide sequence ID" value="NZ_CP011058.1"/>
</dbReference>
<feature type="DNA-binding region" description="H-T-H motif" evidence="4">
    <location>
        <begin position="30"/>
        <end position="49"/>
    </location>
</feature>
<protein>
    <recommendedName>
        <fullName evidence="5">HTH tetR-type domain-containing protein</fullName>
    </recommendedName>
</protein>
<dbReference type="GO" id="GO:0003700">
    <property type="term" value="F:DNA-binding transcription factor activity"/>
    <property type="evidence" value="ECO:0007669"/>
    <property type="project" value="TreeGrafter"/>
</dbReference>
<keyword evidence="3" id="KW-0804">Transcription</keyword>
<name>A0A0D5NJ58_9BACL</name>
<accession>A0A0D5NJ58</accession>
<dbReference type="KEGG" id="pbj:VN24_11140"/>
<dbReference type="PANTHER" id="PTHR30055:SF234">
    <property type="entry name" value="HTH-TYPE TRANSCRIPTIONAL REGULATOR BETI"/>
    <property type="match status" value="1"/>
</dbReference>
<keyword evidence="1" id="KW-0805">Transcription regulation</keyword>
<dbReference type="InterPro" id="IPR001647">
    <property type="entry name" value="HTH_TetR"/>
</dbReference>
<proteinExistence type="predicted"/>
<evidence type="ECO:0000313" key="7">
    <source>
        <dbReference type="Proteomes" id="UP000032633"/>
    </source>
</evidence>
<evidence type="ECO:0000256" key="3">
    <source>
        <dbReference type="ARBA" id="ARBA00023163"/>
    </source>
</evidence>